<dbReference type="SUPFAM" id="SSF57756">
    <property type="entry name" value="Retrovirus zinc finger-like domains"/>
    <property type="match status" value="1"/>
</dbReference>
<dbReference type="AlphaFoldDB" id="A0A6V7NF06"/>
<organism evidence="4">
    <name type="scientific">Ananas comosus var. bracteatus</name>
    <name type="common">red pineapple</name>
    <dbReference type="NCBI Taxonomy" id="296719"/>
    <lineage>
        <taxon>Eukaryota</taxon>
        <taxon>Viridiplantae</taxon>
        <taxon>Streptophyta</taxon>
        <taxon>Embryophyta</taxon>
        <taxon>Tracheophyta</taxon>
        <taxon>Spermatophyta</taxon>
        <taxon>Magnoliopsida</taxon>
        <taxon>Liliopsida</taxon>
        <taxon>Poales</taxon>
        <taxon>Bromeliaceae</taxon>
        <taxon>Bromelioideae</taxon>
        <taxon>Ananas</taxon>
    </lineage>
</organism>
<keyword evidence="1" id="KW-0862">Zinc</keyword>
<accession>A0A6V7NF06</accession>
<dbReference type="PROSITE" id="PS50158">
    <property type="entry name" value="ZF_CCHC"/>
    <property type="match status" value="1"/>
</dbReference>
<feature type="domain" description="CCHC-type" evidence="3">
    <location>
        <begin position="41"/>
        <end position="57"/>
    </location>
</feature>
<dbReference type="Gene3D" id="4.10.60.10">
    <property type="entry name" value="Zinc finger, CCHC-type"/>
    <property type="match status" value="1"/>
</dbReference>
<feature type="compositionally biased region" description="Low complexity" evidence="2">
    <location>
        <begin position="53"/>
        <end position="81"/>
    </location>
</feature>
<name>A0A6V7NF06_ANACO</name>
<evidence type="ECO:0000256" key="1">
    <source>
        <dbReference type="PROSITE-ProRule" id="PRU00047"/>
    </source>
</evidence>
<sequence>MASGQSQDKKRPFPDDDGQTSSRRPSRPPRSHFKCEQREGRCYTCGQPGHMRSACPRATSPAPSTASAQPASQQSFGAAPSFRQEDRSSVPRQAEWRQQAPSGRVYAAHVEDSSAADRVVAAAAASAQQQQLSFSSSSFRSISSSSQLQLQLAQQQQSAAAASAAAAAAAAAASSSSISSSSSLAPAAAAAACASSRSSSSSCSFSRSSSSSSFSRNSSRSLLLQGKKRRKERKERKAKEKEKENLQGRERKKGKKRKEKKRKKRKKEKKENERKENDREKKNGIEDRDPDVKLTAYKPNWGTNVLVRQTVPSGGSLGPVRDFVVDLVGESARSAAEPTGNFLVVLTPLTIQVPVRVFVAEDRGKSQQPS</sequence>
<dbReference type="Pfam" id="PF00098">
    <property type="entry name" value="zf-CCHC"/>
    <property type="match status" value="1"/>
</dbReference>
<dbReference type="GO" id="GO:0003676">
    <property type="term" value="F:nucleic acid binding"/>
    <property type="evidence" value="ECO:0007669"/>
    <property type="project" value="InterPro"/>
</dbReference>
<evidence type="ECO:0000256" key="2">
    <source>
        <dbReference type="SAM" id="MobiDB-lite"/>
    </source>
</evidence>
<dbReference type="InterPro" id="IPR036875">
    <property type="entry name" value="Znf_CCHC_sf"/>
</dbReference>
<feature type="compositionally biased region" description="Low complexity" evidence="2">
    <location>
        <begin position="175"/>
        <end position="225"/>
    </location>
</feature>
<feature type="compositionally biased region" description="Basic residues" evidence="2">
    <location>
        <begin position="250"/>
        <end position="268"/>
    </location>
</feature>
<dbReference type="SMART" id="SM00343">
    <property type="entry name" value="ZnF_C2HC"/>
    <property type="match status" value="1"/>
</dbReference>
<keyword evidence="1" id="KW-0863">Zinc-finger</keyword>
<feature type="compositionally biased region" description="Basic and acidic residues" evidence="2">
    <location>
        <begin position="235"/>
        <end position="249"/>
    </location>
</feature>
<keyword evidence="1" id="KW-0479">Metal-binding</keyword>
<feature type="region of interest" description="Disordered" evidence="2">
    <location>
        <begin position="1"/>
        <end position="111"/>
    </location>
</feature>
<evidence type="ECO:0000313" key="4">
    <source>
        <dbReference type="EMBL" id="CAD1817108.1"/>
    </source>
</evidence>
<feature type="region of interest" description="Disordered" evidence="2">
    <location>
        <begin position="175"/>
        <end position="296"/>
    </location>
</feature>
<evidence type="ECO:0000259" key="3">
    <source>
        <dbReference type="PROSITE" id="PS50158"/>
    </source>
</evidence>
<dbReference type="InterPro" id="IPR001878">
    <property type="entry name" value="Znf_CCHC"/>
</dbReference>
<dbReference type="EMBL" id="LR862129">
    <property type="protein sequence ID" value="CAD1817108.1"/>
    <property type="molecule type" value="Genomic_DNA"/>
</dbReference>
<dbReference type="GO" id="GO:0008270">
    <property type="term" value="F:zinc ion binding"/>
    <property type="evidence" value="ECO:0007669"/>
    <property type="project" value="UniProtKB-KW"/>
</dbReference>
<protein>
    <recommendedName>
        <fullName evidence="3">CCHC-type domain-containing protein</fullName>
    </recommendedName>
</protein>
<gene>
    <name evidence="4" type="ORF">CB5_LOCUS319</name>
</gene>
<reference evidence="4" key="1">
    <citation type="submission" date="2020-07" db="EMBL/GenBank/DDBJ databases">
        <authorList>
            <person name="Lin J."/>
        </authorList>
    </citation>
    <scope>NUCLEOTIDE SEQUENCE</scope>
</reference>
<proteinExistence type="predicted"/>
<feature type="compositionally biased region" description="Basic and acidic residues" evidence="2">
    <location>
        <begin position="269"/>
        <end position="292"/>
    </location>
</feature>